<sequence length="311" mass="33690">MDVLSRLIELARLQPTLDIRCRLQGEFQINHEPVATGTLPFHLILGGDCLIRLGSGRQVTLRSGDFLLLPRGDAHTIVGLRPRGAAQPLRIATGGMLPLRENGEGEPDVDLLCGHFDCAPGSAALLLDSLPDVFHVSLAEETEELLKTLVAMLYREMAEEKPGALAIITATCLSLFIMAVRAGKVSPVASGGLLQLLGDARLGKSMVAMMSSPAFDWTIDDLARRSAMSRATYARQFRERAGMTVGAFLTDIRMMLASDQLLRTRRTVADIAAAVGYESEAAFGKAFKARRGMTPSRFRAAEQAGQNGQRR</sequence>
<protein>
    <submittedName>
        <fullName evidence="5">AraC family transcriptional regulator</fullName>
    </submittedName>
</protein>
<dbReference type="InterPro" id="IPR020449">
    <property type="entry name" value="Tscrpt_reg_AraC-type_HTH"/>
</dbReference>
<dbReference type="SUPFAM" id="SSF46689">
    <property type="entry name" value="Homeodomain-like"/>
    <property type="match status" value="2"/>
</dbReference>
<dbReference type="InterPro" id="IPR032783">
    <property type="entry name" value="AraC_lig"/>
</dbReference>
<keyword evidence="3" id="KW-0804">Transcription</keyword>
<dbReference type="RefSeq" id="WP_220332494.1">
    <property type="nucleotide sequence ID" value="NZ_JAEUAK010000001.1"/>
</dbReference>
<name>A0ABS7GLN4_9HYPH</name>
<dbReference type="InterPro" id="IPR018062">
    <property type="entry name" value="HTH_AraC-typ_CS"/>
</dbReference>
<dbReference type="InterPro" id="IPR018060">
    <property type="entry name" value="HTH_AraC"/>
</dbReference>
<organism evidence="5 6">
    <name type="scientific">Rhizobium mesosinicum</name>
    <dbReference type="NCBI Taxonomy" id="335017"/>
    <lineage>
        <taxon>Bacteria</taxon>
        <taxon>Pseudomonadati</taxon>
        <taxon>Pseudomonadota</taxon>
        <taxon>Alphaproteobacteria</taxon>
        <taxon>Hyphomicrobiales</taxon>
        <taxon>Rhizobiaceae</taxon>
        <taxon>Rhizobium/Agrobacterium group</taxon>
        <taxon>Rhizobium</taxon>
    </lineage>
</organism>
<dbReference type="InterPro" id="IPR009057">
    <property type="entry name" value="Homeodomain-like_sf"/>
</dbReference>
<evidence type="ECO:0000256" key="2">
    <source>
        <dbReference type="ARBA" id="ARBA00023125"/>
    </source>
</evidence>
<dbReference type="SMART" id="SM00342">
    <property type="entry name" value="HTH_ARAC"/>
    <property type="match status" value="1"/>
</dbReference>
<evidence type="ECO:0000259" key="4">
    <source>
        <dbReference type="PROSITE" id="PS01124"/>
    </source>
</evidence>
<dbReference type="PROSITE" id="PS01124">
    <property type="entry name" value="HTH_ARAC_FAMILY_2"/>
    <property type="match status" value="1"/>
</dbReference>
<dbReference type="PANTHER" id="PTHR46796">
    <property type="entry name" value="HTH-TYPE TRANSCRIPTIONAL ACTIVATOR RHAS-RELATED"/>
    <property type="match status" value="1"/>
</dbReference>
<gene>
    <name evidence="5" type="ORF">JNB85_00805</name>
</gene>
<keyword evidence="6" id="KW-1185">Reference proteome</keyword>
<keyword evidence="2" id="KW-0238">DNA-binding</keyword>
<dbReference type="PROSITE" id="PS00041">
    <property type="entry name" value="HTH_ARAC_FAMILY_1"/>
    <property type="match status" value="1"/>
</dbReference>
<accession>A0ABS7GLN4</accession>
<reference evidence="5 6" key="1">
    <citation type="journal article" date="2021" name="MBio">
        <title>Poor Competitiveness of Bradyrhizobium in Pigeon Pea Root Colonization in Indian Soils.</title>
        <authorList>
            <person name="Chalasani D."/>
            <person name="Basu A."/>
            <person name="Pullabhotla S.V.S.R.N."/>
            <person name="Jorrin B."/>
            <person name="Neal A.L."/>
            <person name="Poole P.S."/>
            <person name="Podile A.R."/>
            <person name="Tkacz A."/>
        </authorList>
    </citation>
    <scope>NUCLEOTIDE SEQUENCE [LARGE SCALE GENOMIC DNA]</scope>
    <source>
        <strain evidence="5 6">HU56</strain>
    </source>
</reference>
<dbReference type="Pfam" id="PF12833">
    <property type="entry name" value="HTH_18"/>
    <property type="match status" value="1"/>
</dbReference>
<comment type="caution">
    <text evidence="5">The sequence shown here is derived from an EMBL/GenBank/DDBJ whole genome shotgun (WGS) entry which is preliminary data.</text>
</comment>
<dbReference type="CDD" id="cd06995">
    <property type="entry name" value="cupin_YkgD-like_N"/>
    <property type="match status" value="1"/>
</dbReference>
<feature type="domain" description="HTH araC/xylS-type" evidence="4">
    <location>
        <begin position="200"/>
        <end position="301"/>
    </location>
</feature>
<evidence type="ECO:0000313" key="6">
    <source>
        <dbReference type="Proteomes" id="UP000717752"/>
    </source>
</evidence>
<dbReference type="PRINTS" id="PR00032">
    <property type="entry name" value="HTHARAC"/>
</dbReference>
<dbReference type="InterPro" id="IPR050204">
    <property type="entry name" value="AraC_XylS_family_regulators"/>
</dbReference>
<dbReference type="Pfam" id="PF12852">
    <property type="entry name" value="Cupin_6"/>
    <property type="match status" value="1"/>
</dbReference>
<proteinExistence type="predicted"/>
<evidence type="ECO:0000256" key="3">
    <source>
        <dbReference type="ARBA" id="ARBA00023163"/>
    </source>
</evidence>
<dbReference type="Gene3D" id="1.10.10.60">
    <property type="entry name" value="Homeodomain-like"/>
    <property type="match status" value="2"/>
</dbReference>
<dbReference type="PANTHER" id="PTHR46796:SF7">
    <property type="entry name" value="ARAC FAMILY TRANSCRIPTIONAL REGULATOR"/>
    <property type="match status" value="1"/>
</dbReference>
<evidence type="ECO:0000256" key="1">
    <source>
        <dbReference type="ARBA" id="ARBA00023015"/>
    </source>
</evidence>
<dbReference type="EMBL" id="JAEUAK010000001">
    <property type="protein sequence ID" value="MBW9050944.1"/>
    <property type="molecule type" value="Genomic_DNA"/>
</dbReference>
<dbReference type="Proteomes" id="UP000717752">
    <property type="component" value="Unassembled WGS sequence"/>
</dbReference>
<evidence type="ECO:0000313" key="5">
    <source>
        <dbReference type="EMBL" id="MBW9050944.1"/>
    </source>
</evidence>
<keyword evidence="1" id="KW-0805">Transcription regulation</keyword>